<dbReference type="AlphaFoldDB" id="A0A0B6YA39"/>
<feature type="non-terminal residue" evidence="1">
    <location>
        <position position="1"/>
    </location>
</feature>
<evidence type="ECO:0000313" key="1">
    <source>
        <dbReference type="EMBL" id="CEK53049.1"/>
    </source>
</evidence>
<proteinExistence type="predicted"/>
<name>A0A0B6YA39_9EUPU</name>
<feature type="non-terminal residue" evidence="1">
    <location>
        <position position="77"/>
    </location>
</feature>
<organism evidence="1">
    <name type="scientific">Arion vulgaris</name>
    <dbReference type="NCBI Taxonomy" id="1028688"/>
    <lineage>
        <taxon>Eukaryota</taxon>
        <taxon>Metazoa</taxon>
        <taxon>Spiralia</taxon>
        <taxon>Lophotrochozoa</taxon>
        <taxon>Mollusca</taxon>
        <taxon>Gastropoda</taxon>
        <taxon>Heterobranchia</taxon>
        <taxon>Euthyneura</taxon>
        <taxon>Panpulmonata</taxon>
        <taxon>Eupulmonata</taxon>
        <taxon>Stylommatophora</taxon>
        <taxon>Helicina</taxon>
        <taxon>Arionoidea</taxon>
        <taxon>Arionidae</taxon>
        <taxon>Arion</taxon>
    </lineage>
</organism>
<sequence>RKRGKQQNITEDEKENHISSSVDVLREQKIPLEDEYVMVDKPPFAADEDPRDAKSFLSTMHRAANLYEIPDSKISVA</sequence>
<accession>A0A0B6YA39</accession>
<protein>
    <submittedName>
        <fullName evidence="1">Uncharacterized protein</fullName>
    </submittedName>
</protein>
<dbReference type="EMBL" id="HACG01006184">
    <property type="protein sequence ID" value="CEK53049.1"/>
    <property type="molecule type" value="Transcribed_RNA"/>
</dbReference>
<reference evidence="1" key="1">
    <citation type="submission" date="2014-12" db="EMBL/GenBank/DDBJ databases">
        <title>Insight into the proteome of Arion vulgaris.</title>
        <authorList>
            <person name="Aradska J."/>
            <person name="Bulat T."/>
            <person name="Smidak R."/>
            <person name="Sarate P."/>
            <person name="Gangsoo J."/>
            <person name="Sialana F."/>
            <person name="Bilban M."/>
            <person name="Lubec G."/>
        </authorList>
    </citation>
    <scope>NUCLEOTIDE SEQUENCE</scope>
    <source>
        <tissue evidence="1">Skin</tissue>
    </source>
</reference>
<gene>
    <name evidence="1" type="primary">ORF18878</name>
</gene>